<dbReference type="AlphaFoldDB" id="A0AAD9YUK5"/>
<feature type="region of interest" description="Disordered" evidence="1">
    <location>
        <begin position="1"/>
        <end position="82"/>
    </location>
</feature>
<organism evidence="2 3">
    <name type="scientific">Colletotrichum kahawae</name>
    <name type="common">Coffee berry disease fungus</name>
    <dbReference type="NCBI Taxonomy" id="34407"/>
    <lineage>
        <taxon>Eukaryota</taxon>
        <taxon>Fungi</taxon>
        <taxon>Dikarya</taxon>
        <taxon>Ascomycota</taxon>
        <taxon>Pezizomycotina</taxon>
        <taxon>Sordariomycetes</taxon>
        <taxon>Hypocreomycetidae</taxon>
        <taxon>Glomerellales</taxon>
        <taxon>Glomerellaceae</taxon>
        <taxon>Colletotrichum</taxon>
        <taxon>Colletotrichum gloeosporioides species complex</taxon>
    </lineage>
</organism>
<dbReference type="Proteomes" id="UP001281614">
    <property type="component" value="Unassembled WGS sequence"/>
</dbReference>
<accession>A0AAD9YUK5</accession>
<dbReference type="EMBL" id="VYYT01000001">
    <property type="protein sequence ID" value="KAK2780227.1"/>
    <property type="molecule type" value="Genomic_DNA"/>
</dbReference>
<proteinExistence type="predicted"/>
<reference evidence="2" key="1">
    <citation type="submission" date="2023-02" db="EMBL/GenBank/DDBJ databases">
        <title>Colletotrichum kahawae CIFC_Que2 genome sequencing and assembly.</title>
        <authorList>
            <person name="Baroncelli R."/>
        </authorList>
    </citation>
    <scope>NUCLEOTIDE SEQUENCE</scope>
    <source>
        <strain evidence="2">CIFC_Que2</strain>
    </source>
</reference>
<protein>
    <submittedName>
        <fullName evidence="2">Uncharacterized protein</fullName>
    </submittedName>
</protein>
<sequence length="110" mass="11866">MLWKVRSDMSWIPEHERTGGQDGPGGGGGGTDEARGDEVLRETTPIVRSRRAAGTDFCRPQLFSPPLWTRNQPDESRENAAATAAGCEMVVVSGSRRRGPQTVLTQNGSV</sequence>
<feature type="compositionally biased region" description="Basic and acidic residues" evidence="1">
    <location>
        <begin position="32"/>
        <end position="41"/>
    </location>
</feature>
<comment type="caution">
    <text evidence="2">The sequence shown here is derived from an EMBL/GenBank/DDBJ whole genome shotgun (WGS) entry which is preliminary data.</text>
</comment>
<evidence type="ECO:0000313" key="2">
    <source>
        <dbReference type="EMBL" id="KAK2780227.1"/>
    </source>
</evidence>
<evidence type="ECO:0000313" key="3">
    <source>
        <dbReference type="Proteomes" id="UP001281614"/>
    </source>
</evidence>
<name>A0AAD9YUK5_COLKA</name>
<feature type="compositionally biased region" description="Gly residues" evidence="1">
    <location>
        <begin position="20"/>
        <end position="31"/>
    </location>
</feature>
<gene>
    <name evidence="2" type="ORF">CKAH01_00171</name>
</gene>
<evidence type="ECO:0000256" key="1">
    <source>
        <dbReference type="SAM" id="MobiDB-lite"/>
    </source>
</evidence>
<keyword evidence="3" id="KW-1185">Reference proteome</keyword>